<dbReference type="EMBL" id="LKCM01000440">
    <property type="protein sequence ID" value="KPQ41092.1"/>
    <property type="molecule type" value="Genomic_DNA"/>
</dbReference>
<organism evidence="2 3">
    <name type="scientific">Candidatus Methanoperedens nitratireducens</name>
    <dbReference type="NCBI Taxonomy" id="1392998"/>
    <lineage>
        <taxon>Archaea</taxon>
        <taxon>Methanobacteriati</taxon>
        <taxon>Methanobacteriota</taxon>
        <taxon>Stenosarchaea group</taxon>
        <taxon>Methanomicrobia</taxon>
        <taxon>Methanosarcinales</taxon>
        <taxon>ANME-2 cluster</taxon>
        <taxon>Candidatus Methanoperedentaceae</taxon>
        <taxon>Candidatus Methanoperedens</taxon>
    </lineage>
</organism>
<feature type="non-terminal residue" evidence="2">
    <location>
        <position position="45"/>
    </location>
</feature>
<comment type="caution">
    <text evidence="2">The sequence shown here is derived from an EMBL/GenBank/DDBJ whole genome shotgun (WGS) entry which is preliminary data.</text>
</comment>
<evidence type="ECO:0000313" key="3">
    <source>
        <dbReference type="Proteomes" id="UP000050360"/>
    </source>
</evidence>
<gene>
    <name evidence="2" type="ORF">MPEBLZ_04348</name>
</gene>
<feature type="compositionally biased region" description="Polar residues" evidence="1">
    <location>
        <begin position="26"/>
        <end position="36"/>
    </location>
</feature>
<evidence type="ECO:0000256" key="1">
    <source>
        <dbReference type="SAM" id="MobiDB-lite"/>
    </source>
</evidence>
<protein>
    <submittedName>
        <fullName evidence="2">Uncharacterized protein</fullName>
    </submittedName>
</protein>
<dbReference type="AlphaFoldDB" id="A0A0P8C3H1"/>
<sequence>MEELAGINAPARQKISVDGLSPWKLFSSSQKGQGTHTGPDDAPMG</sequence>
<reference evidence="2 3" key="1">
    <citation type="submission" date="2015-09" db="EMBL/GenBank/DDBJ databases">
        <title>A metagenomics-based metabolic model of nitrate-dependent anaerobic oxidation of methane by Methanoperedens-like archaea.</title>
        <authorList>
            <person name="Arshad A."/>
            <person name="Speth D.R."/>
            <person name="De Graaf R.M."/>
            <person name="Op Den Camp H.J."/>
            <person name="Jetten M.S."/>
            <person name="Welte C.U."/>
        </authorList>
    </citation>
    <scope>NUCLEOTIDE SEQUENCE [LARGE SCALE GENOMIC DNA]</scope>
</reference>
<evidence type="ECO:0000313" key="2">
    <source>
        <dbReference type="EMBL" id="KPQ41092.1"/>
    </source>
</evidence>
<accession>A0A0P8C3H1</accession>
<feature type="region of interest" description="Disordered" evidence="1">
    <location>
        <begin position="24"/>
        <end position="45"/>
    </location>
</feature>
<proteinExistence type="predicted"/>
<name>A0A0P8C3H1_9EURY</name>
<dbReference type="Proteomes" id="UP000050360">
    <property type="component" value="Unassembled WGS sequence"/>
</dbReference>